<dbReference type="GO" id="GO:0004725">
    <property type="term" value="F:protein tyrosine phosphatase activity"/>
    <property type="evidence" value="ECO:0007669"/>
    <property type="project" value="InterPro"/>
</dbReference>
<keyword evidence="1" id="KW-0378">Hydrolase</keyword>
<dbReference type="SMART" id="SM00195">
    <property type="entry name" value="DSPc"/>
    <property type="match status" value="1"/>
</dbReference>
<dbReference type="FunFam" id="3.90.190.10:FF:000238">
    <property type="entry name" value="Uncharacterized protein"/>
    <property type="match status" value="1"/>
</dbReference>
<dbReference type="EMBL" id="LRGB01001581">
    <property type="protein sequence ID" value="KZS11184.1"/>
    <property type="molecule type" value="Genomic_DNA"/>
</dbReference>
<dbReference type="InterPro" id="IPR003595">
    <property type="entry name" value="Tyr_Pase_cat"/>
</dbReference>
<dbReference type="PROSITE" id="PS00383">
    <property type="entry name" value="TYR_PHOSPHATASE_1"/>
    <property type="match status" value="1"/>
</dbReference>
<keyword evidence="2" id="KW-0904">Protein phosphatase</keyword>
<dbReference type="Pfam" id="PF00782">
    <property type="entry name" value="DSPc"/>
    <property type="match status" value="1"/>
</dbReference>
<comment type="caution">
    <text evidence="5">The sequence shown here is derived from an EMBL/GenBank/DDBJ whole genome shotgun (WGS) entry which is preliminary data.</text>
</comment>
<sequence>MAGRSHMSLLFRQKSKVVSSSVEKNENGVPAASSPAKVLQPLSKTPENSEISAAVAHPSYTKLSEGLRKKTPAGVICRAFCGGRKCRYDTYDRWSAEDMAVDGIFSHWVTDNILAMARPNSNLIEKKDIVGQFIRLGIKTIINLQTAGEHAHCGPPLTSSGFSYLPEIFMDKDIYYYNFGWKDYDHGSLEGLLDAVKVLSFAVNQGKAAVHCHAGLGRTGVLLCCYLIYSLRWRSVEAMRHVRQKRPNAVQTSSQMMQMIQGFEQFLINCSSVFSLSKAEAKTTSAKPPFTLLQHLDDQKEVLHGYEARALRYIPKIIYVICERLLFLCRADPFPTLNYWLDESRPPFTRSFFCFVDNPKQLTYQASGHELLGKLKGWATMENLRLAEEPNGSDSLVSAGQGNFGSVFNCDNTQVIFEEVINSLLANPPADLLAHPTVREYCLTLDGRQSGWKSLSSEKEPKVLARLLWHWLLHLKQPIFTNEELSNIVVYADKPAICLSRFHLATRYIVEYLLRFAQRLCPTSTNARLDLTRRLASVLTQQAVEIRGIYFPNDGRKRLGQGTLAQLLHFLTSAMDLFSEPATITDDSASAVQE</sequence>
<keyword evidence="6" id="KW-1185">Reference proteome</keyword>
<dbReference type="InterPro" id="IPR049573">
    <property type="entry name" value="PTPDC1_PTP"/>
</dbReference>
<dbReference type="InterPro" id="IPR050561">
    <property type="entry name" value="PTP"/>
</dbReference>
<name>A0A162DFX2_9CRUS</name>
<accession>A0A162DFX2</accession>
<dbReference type="PROSITE" id="PS50054">
    <property type="entry name" value="TYR_PHOSPHATASE_DUAL"/>
    <property type="match status" value="1"/>
</dbReference>
<dbReference type="AlphaFoldDB" id="A0A162DFX2"/>
<dbReference type="GO" id="GO:0060271">
    <property type="term" value="P:cilium assembly"/>
    <property type="evidence" value="ECO:0007669"/>
    <property type="project" value="InterPro"/>
</dbReference>
<reference evidence="5 6" key="1">
    <citation type="submission" date="2016-03" db="EMBL/GenBank/DDBJ databases">
        <title>EvidentialGene: Evidence-directed Construction of Genes on Genomes.</title>
        <authorList>
            <person name="Gilbert D.G."/>
            <person name="Choi J.-H."/>
            <person name="Mockaitis K."/>
            <person name="Colbourne J."/>
            <person name="Pfrender M."/>
        </authorList>
    </citation>
    <scope>NUCLEOTIDE SEQUENCE [LARGE SCALE GENOMIC DNA]</scope>
    <source>
        <strain evidence="5 6">Xinb3</strain>
        <tissue evidence="5">Complete organism</tissue>
    </source>
</reference>
<proteinExistence type="predicted"/>
<evidence type="ECO:0000256" key="1">
    <source>
        <dbReference type="ARBA" id="ARBA00022801"/>
    </source>
</evidence>
<dbReference type="CDD" id="cd14506">
    <property type="entry name" value="PTP_PTPDC1"/>
    <property type="match status" value="1"/>
</dbReference>
<dbReference type="PANTHER" id="PTHR23339">
    <property type="entry name" value="TYROSINE SPECIFIC PROTEIN PHOSPHATASE AND DUAL SPECIFICITY PROTEIN PHOSPHATASE"/>
    <property type="match status" value="1"/>
</dbReference>
<dbReference type="STRING" id="35525.A0A162DFX2"/>
<dbReference type="SMART" id="SM00404">
    <property type="entry name" value="PTPc_motif"/>
    <property type="match status" value="1"/>
</dbReference>
<evidence type="ECO:0000313" key="6">
    <source>
        <dbReference type="Proteomes" id="UP000076858"/>
    </source>
</evidence>
<gene>
    <name evidence="5" type="ORF">APZ42_023918</name>
</gene>
<evidence type="ECO:0000313" key="5">
    <source>
        <dbReference type="EMBL" id="KZS11184.1"/>
    </source>
</evidence>
<dbReference type="InterPro" id="IPR000340">
    <property type="entry name" value="Dual-sp_phosphatase_cat-dom"/>
</dbReference>
<organism evidence="5 6">
    <name type="scientific">Daphnia magna</name>
    <dbReference type="NCBI Taxonomy" id="35525"/>
    <lineage>
        <taxon>Eukaryota</taxon>
        <taxon>Metazoa</taxon>
        <taxon>Ecdysozoa</taxon>
        <taxon>Arthropoda</taxon>
        <taxon>Crustacea</taxon>
        <taxon>Branchiopoda</taxon>
        <taxon>Diplostraca</taxon>
        <taxon>Cladocera</taxon>
        <taxon>Anomopoda</taxon>
        <taxon>Daphniidae</taxon>
        <taxon>Daphnia</taxon>
    </lineage>
</organism>
<dbReference type="Gene3D" id="3.90.190.10">
    <property type="entry name" value="Protein tyrosine phosphatase superfamily"/>
    <property type="match status" value="1"/>
</dbReference>
<evidence type="ECO:0000259" key="4">
    <source>
        <dbReference type="PROSITE" id="PS50056"/>
    </source>
</evidence>
<dbReference type="InterPro" id="IPR016130">
    <property type="entry name" value="Tyr_Pase_AS"/>
</dbReference>
<evidence type="ECO:0000259" key="3">
    <source>
        <dbReference type="PROSITE" id="PS50054"/>
    </source>
</evidence>
<feature type="domain" description="Tyrosine-protein phosphatase" evidence="3">
    <location>
        <begin position="104"/>
        <end position="269"/>
    </location>
</feature>
<evidence type="ECO:0000256" key="2">
    <source>
        <dbReference type="ARBA" id="ARBA00022912"/>
    </source>
</evidence>
<dbReference type="OrthoDB" id="542013at2759"/>
<dbReference type="Proteomes" id="UP000076858">
    <property type="component" value="Unassembled WGS sequence"/>
</dbReference>
<feature type="domain" description="Tyrosine specific protein phosphatases" evidence="4">
    <location>
        <begin position="190"/>
        <end position="257"/>
    </location>
</feature>
<protein>
    <submittedName>
        <fullName evidence="5">DNA replication licensing factor MCM9</fullName>
    </submittedName>
</protein>
<dbReference type="SUPFAM" id="SSF52799">
    <property type="entry name" value="(Phosphotyrosine protein) phosphatases II"/>
    <property type="match status" value="1"/>
</dbReference>
<dbReference type="InterPro" id="IPR029021">
    <property type="entry name" value="Prot-tyrosine_phosphatase-like"/>
</dbReference>
<dbReference type="InterPro" id="IPR000387">
    <property type="entry name" value="Tyr_Pase_dom"/>
</dbReference>
<dbReference type="InterPro" id="IPR020422">
    <property type="entry name" value="TYR_PHOSPHATASE_DUAL_dom"/>
</dbReference>
<dbReference type="PROSITE" id="PS50056">
    <property type="entry name" value="TYR_PHOSPHATASE_2"/>
    <property type="match status" value="1"/>
</dbReference>